<comment type="caution">
    <text evidence="2">The sequence shown here is derived from an EMBL/GenBank/DDBJ whole genome shotgun (WGS) entry which is preliminary data.</text>
</comment>
<protein>
    <recommendedName>
        <fullName evidence="4">LVIVD repeat-containing protein</fullName>
    </recommendedName>
</protein>
<dbReference type="InterPro" id="IPR011047">
    <property type="entry name" value="Quinoprotein_ADH-like_sf"/>
</dbReference>
<dbReference type="Gene3D" id="2.130.10.10">
    <property type="entry name" value="YVTN repeat-like/Quinoprotein amine dehydrogenase"/>
    <property type="match status" value="1"/>
</dbReference>
<dbReference type="RefSeq" id="WP_125018613.1">
    <property type="nucleotide sequence ID" value="NZ_RQVQ01000012.1"/>
</dbReference>
<dbReference type="InterPro" id="IPR015943">
    <property type="entry name" value="WD40/YVTN_repeat-like_dom_sf"/>
</dbReference>
<evidence type="ECO:0000313" key="3">
    <source>
        <dbReference type="Proteomes" id="UP000275719"/>
    </source>
</evidence>
<dbReference type="PROSITE" id="PS51257">
    <property type="entry name" value="PROKAR_LIPOPROTEIN"/>
    <property type="match status" value="1"/>
</dbReference>
<name>A0A3P3WF35_9FLAO</name>
<dbReference type="OrthoDB" id="814028at2"/>
<feature type="signal peptide" evidence="1">
    <location>
        <begin position="1"/>
        <end position="23"/>
    </location>
</feature>
<evidence type="ECO:0008006" key="4">
    <source>
        <dbReference type="Google" id="ProtNLM"/>
    </source>
</evidence>
<dbReference type="Proteomes" id="UP000275719">
    <property type="component" value="Unassembled WGS sequence"/>
</dbReference>
<accession>A0A3P3WF35</accession>
<keyword evidence="3" id="KW-1185">Reference proteome</keyword>
<gene>
    <name evidence="2" type="ORF">EG240_06620</name>
</gene>
<proteinExistence type="predicted"/>
<evidence type="ECO:0000256" key="1">
    <source>
        <dbReference type="SAM" id="SignalP"/>
    </source>
</evidence>
<evidence type="ECO:0000313" key="2">
    <source>
        <dbReference type="EMBL" id="RRJ91173.1"/>
    </source>
</evidence>
<dbReference type="EMBL" id="RQVQ01000012">
    <property type="protein sequence ID" value="RRJ91173.1"/>
    <property type="molecule type" value="Genomic_DNA"/>
</dbReference>
<dbReference type="AlphaFoldDB" id="A0A3P3WF35"/>
<sequence length="704" mass="74881">MKNKKFKLTFLGAALCFALVGCSNDDSVDGTNNNNSESGVVSNEDVTITYGSDLLKHYSESNNSKINLINGFSARSGNSLPTYQNQPITGAINLVTIANPSNVNTQSGSVYYIPTGETFNGNINLVAGVKLIIQGTYTGNLNFNGAAEIYVEGALNTSGTINVPSNGKIIVGPNATFGSNTTIHLNSNGQINNFGDFTYKSNTIDGIIENYKTLTLNGGSTFNVNSLSEIRNHCQVTFEKNTQFNGKLINNSKATFNNGFSINSNGRIHVASDSYTHVTSGSISIDGRVENLSTNVLTNKARIDLASSVTLGTMNANPAFKGGIDINTTLSGNNLKIANDVALNENTYIASSDCINVNLGSFDCTAASVNMNYSGIYQSPVVGNITLSATDVRVVGDKAYVSYHTNDEEFDDSPFGSIRVFDISNLQSPQLIAQADFNKAEFNSLEINGNTLYAVGNNKAGAIMYTVPLTDGMFTNNPDAIKSNNLPSLSAKNLNFNGTNIWLASSGTNGGLIKLNDDFSLNSNVQAVTGAKYVVSNPTKQVFLSLANGTPSLRFADNAGNLLYGAAKSFSSINLNVTDGKNTLALESDYVYAALSDAGVAKFDLSNGNLVDRFIPSELRGLDGYKVLKNNGRSNAVAVDADLSGCFLYVANGGDGVVVLNKKTMKYVGHFTLAQQRSANYVYSTNNHLFVASGRNGLVIINKN</sequence>
<feature type="chain" id="PRO_5018043543" description="LVIVD repeat-containing protein" evidence="1">
    <location>
        <begin position="24"/>
        <end position="704"/>
    </location>
</feature>
<organism evidence="2 3">
    <name type="scientific">Paenimyroides tangerinum</name>
    <dbReference type="NCBI Taxonomy" id="2488728"/>
    <lineage>
        <taxon>Bacteria</taxon>
        <taxon>Pseudomonadati</taxon>
        <taxon>Bacteroidota</taxon>
        <taxon>Flavobacteriia</taxon>
        <taxon>Flavobacteriales</taxon>
        <taxon>Flavobacteriaceae</taxon>
        <taxon>Paenimyroides</taxon>
    </lineage>
</organism>
<reference evidence="2 3" key="1">
    <citation type="submission" date="2018-11" db="EMBL/GenBank/DDBJ databases">
        <title>Flavobacterium sp. nov., YIM 102701-2 draft genome.</title>
        <authorList>
            <person name="Li G."/>
            <person name="Jiang Y."/>
        </authorList>
    </citation>
    <scope>NUCLEOTIDE SEQUENCE [LARGE SCALE GENOMIC DNA]</scope>
    <source>
        <strain evidence="2 3">YIM 102701-2</strain>
    </source>
</reference>
<dbReference type="SUPFAM" id="SSF50998">
    <property type="entry name" value="Quinoprotein alcohol dehydrogenase-like"/>
    <property type="match status" value="1"/>
</dbReference>
<keyword evidence="1" id="KW-0732">Signal</keyword>